<comment type="caution">
    <text evidence="1">The sequence shown here is derived from an EMBL/GenBank/DDBJ whole genome shotgun (WGS) entry which is preliminary data.</text>
</comment>
<dbReference type="RefSeq" id="WP_039368616.1">
    <property type="nucleotide sequence ID" value="NZ_JWTA01000007.1"/>
</dbReference>
<evidence type="ECO:0000313" key="1">
    <source>
        <dbReference type="EMBL" id="KIC63027.1"/>
    </source>
</evidence>
<keyword evidence="2" id="KW-1185">Reference proteome</keyword>
<dbReference type="STRING" id="363331.RM51_10290"/>
<dbReference type="InterPro" id="IPR032675">
    <property type="entry name" value="LRR_dom_sf"/>
</dbReference>
<dbReference type="OrthoDB" id="1428967at2"/>
<organism evidence="1 2">
    <name type="scientific">Chryseobacterium taiwanense</name>
    <dbReference type="NCBI Taxonomy" id="363331"/>
    <lineage>
        <taxon>Bacteria</taxon>
        <taxon>Pseudomonadati</taxon>
        <taxon>Bacteroidota</taxon>
        <taxon>Flavobacteriia</taxon>
        <taxon>Flavobacteriales</taxon>
        <taxon>Weeksellaceae</taxon>
        <taxon>Chryseobacterium group</taxon>
        <taxon>Chryseobacterium</taxon>
    </lineage>
</organism>
<evidence type="ECO:0008006" key="3">
    <source>
        <dbReference type="Google" id="ProtNLM"/>
    </source>
</evidence>
<accession>A0A0B4D316</accession>
<dbReference type="Proteomes" id="UP000031167">
    <property type="component" value="Unassembled WGS sequence"/>
</dbReference>
<name>A0A0B4D316_9FLAO</name>
<gene>
    <name evidence="1" type="ORF">RM51_10290</name>
</gene>
<sequence length="159" mass="18739">MTKFSKSREKYLLEKYFNTKNKKNIPAYLSQFGCRDCDTTDEDLFFLTQYITEVNHLALGGTFVTEHGLQYLKKLNNVEYLDLRSMRLNDDNLDCILHFKNLEYLYIKFTDVTVNGISKILQSFSGLQTLIAEIPENESNFIELWQQQYPKVELIISLR</sequence>
<dbReference type="Gene3D" id="3.80.10.10">
    <property type="entry name" value="Ribonuclease Inhibitor"/>
    <property type="match status" value="1"/>
</dbReference>
<reference evidence="1 2" key="1">
    <citation type="submission" date="2014-12" db="EMBL/GenBank/DDBJ databases">
        <title>Genome sequencing of Chryseobacterium taiwanense TPW19.</title>
        <authorList>
            <person name="Tan P.W."/>
            <person name="Chan K.-G."/>
        </authorList>
    </citation>
    <scope>NUCLEOTIDE SEQUENCE [LARGE SCALE GENOMIC DNA]</scope>
    <source>
        <strain evidence="1 2">TPW19</strain>
    </source>
</reference>
<dbReference type="SUPFAM" id="SSF52047">
    <property type="entry name" value="RNI-like"/>
    <property type="match status" value="1"/>
</dbReference>
<dbReference type="AlphaFoldDB" id="A0A0B4D316"/>
<evidence type="ECO:0000313" key="2">
    <source>
        <dbReference type="Proteomes" id="UP000031167"/>
    </source>
</evidence>
<proteinExistence type="predicted"/>
<protein>
    <recommendedName>
        <fullName evidence="3">Internalin</fullName>
    </recommendedName>
</protein>
<dbReference type="EMBL" id="JWTA01000007">
    <property type="protein sequence ID" value="KIC63027.1"/>
    <property type="molecule type" value="Genomic_DNA"/>
</dbReference>